<reference evidence="3" key="2">
    <citation type="journal article" date="2018" name="Environ. Microbiol.">
        <title>Bloom of a denitrifying methanotroph, 'Candidatus Methylomirabilis limnetica', in a deep stratified lake.</title>
        <authorList>
            <person name="Graf J.S."/>
            <person name="Mayr M.J."/>
            <person name="Marchant H.K."/>
            <person name="Tienken D."/>
            <person name="Hach P.F."/>
            <person name="Brand A."/>
            <person name="Schubert C.J."/>
            <person name="Kuypers M.M."/>
            <person name="Milucka J."/>
        </authorList>
    </citation>
    <scope>NUCLEOTIDE SEQUENCE [LARGE SCALE GENOMIC DNA]</scope>
    <source>
        <strain evidence="3">Zug</strain>
    </source>
</reference>
<proteinExistence type="predicted"/>
<dbReference type="InterPro" id="IPR003615">
    <property type="entry name" value="HNH_nuc"/>
</dbReference>
<dbReference type="RefSeq" id="WP_107564055.1">
    <property type="nucleotide sequence ID" value="NZ_NVQC01000039.1"/>
</dbReference>
<name>A0A2T4TUW6_9BACT</name>
<keyword evidence="3" id="KW-1185">Reference proteome</keyword>
<dbReference type="AlphaFoldDB" id="A0A2T4TUW6"/>
<organism evidence="2 3">
    <name type="scientific">Candidatus Methylomirabilis limnetica</name>
    <dbReference type="NCBI Taxonomy" id="2033718"/>
    <lineage>
        <taxon>Bacteria</taxon>
        <taxon>Candidatus Methylomirabilota</taxon>
        <taxon>Candidatus Methylomirabilia</taxon>
        <taxon>Candidatus Methylomirabilales</taxon>
        <taxon>Candidatus Methylomirabilaceae</taxon>
        <taxon>Candidatus Methylomirabilis</taxon>
    </lineage>
</organism>
<dbReference type="Pfam" id="PF01844">
    <property type="entry name" value="HNH"/>
    <property type="match status" value="1"/>
</dbReference>
<reference evidence="2 3" key="1">
    <citation type="submission" date="2017-09" db="EMBL/GenBank/DDBJ databases">
        <title>Bloom of a denitrifying methanotroph, Candidatus Methylomirabilis limnetica, in a deep stratified lake.</title>
        <authorList>
            <person name="Graf J.S."/>
            <person name="Marchant H.K."/>
            <person name="Tienken D."/>
            <person name="Hach P.F."/>
            <person name="Brand A."/>
            <person name="Schubert C.J."/>
            <person name="Kuypers M.M."/>
            <person name="Milucka J."/>
        </authorList>
    </citation>
    <scope>NUCLEOTIDE SEQUENCE [LARGE SCALE GENOMIC DNA]</scope>
    <source>
        <strain evidence="2 3">Zug</strain>
    </source>
</reference>
<accession>A0A2T4TUW6</accession>
<comment type="caution">
    <text evidence="2">The sequence shown here is derived from an EMBL/GenBank/DDBJ whole genome shotgun (WGS) entry which is preliminary data.</text>
</comment>
<dbReference type="InterPro" id="IPR002711">
    <property type="entry name" value="HNH"/>
</dbReference>
<evidence type="ECO:0000313" key="2">
    <source>
        <dbReference type="EMBL" id="PTL34889.1"/>
    </source>
</evidence>
<dbReference type="SMART" id="SM00507">
    <property type="entry name" value="HNHc"/>
    <property type="match status" value="1"/>
</dbReference>
<dbReference type="EMBL" id="NVQC01000039">
    <property type="protein sequence ID" value="PTL34889.1"/>
    <property type="molecule type" value="Genomic_DNA"/>
</dbReference>
<dbReference type="OrthoDB" id="9802901at2"/>
<feature type="domain" description="HNH nuclease" evidence="1">
    <location>
        <begin position="40"/>
        <end position="96"/>
    </location>
</feature>
<dbReference type="CDD" id="cd00085">
    <property type="entry name" value="HNHc"/>
    <property type="match status" value="1"/>
</dbReference>
<sequence>MTVQGDTDSQATRERRSQLLRSLLSGLFEKKDERRGFSPEQRRLIWHSDGTKRCSYPGCGVKLDWTNFTIDHIKPFAKGGKTTSKNAVLMCKRHNSMKGAR</sequence>
<evidence type="ECO:0000259" key="1">
    <source>
        <dbReference type="SMART" id="SM00507"/>
    </source>
</evidence>
<protein>
    <recommendedName>
        <fullName evidence="1">HNH nuclease domain-containing protein</fullName>
    </recommendedName>
</protein>
<dbReference type="Gene3D" id="1.10.30.50">
    <property type="match status" value="1"/>
</dbReference>
<dbReference type="Proteomes" id="UP000241436">
    <property type="component" value="Unassembled WGS sequence"/>
</dbReference>
<evidence type="ECO:0000313" key="3">
    <source>
        <dbReference type="Proteomes" id="UP000241436"/>
    </source>
</evidence>
<gene>
    <name evidence="2" type="ORF">CLG94_12665</name>
</gene>